<evidence type="ECO:0000256" key="10">
    <source>
        <dbReference type="ARBA" id="ARBA00022833"/>
    </source>
</evidence>
<organism evidence="16 17">
    <name type="scientific">Aegilops tauschii subsp. strangulata</name>
    <name type="common">Goatgrass</name>
    <dbReference type="NCBI Taxonomy" id="200361"/>
    <lineage>
        <taxon>Eukaryota</taxon>
        <taxon>Viridiplantae</taxon>
        <taxon>Streptophyta</taxon>
        <taxon>Embryophyta</taxon>
        <taxon>Tracheophyta</taxon>
        <taxon>Spermatophyta</taxon>
        <taxon>Magnoliopsida</taxon>
        <taxon>Liliopsida</taxon>
        <taxon>Poales</taxon>
        <taxon>Poaceae</taxon>
        <taxon>BOP clade</taxon>
        <taxon>Pooideae</taxon>
        <taxon>Triticodae</taxon>
        <taxon>Triticeae</taxon>
        <taxon>Triticinae</taxon>
        <taxon>Aegilops</taxon>
    </lineage>
</organism>
<dbReference type="EnsemblPlants" id="AET4Gv20276900.1">
    <property type="protein sequence ID" value="AET4Gv20276900.1"/>
    <property type="gene ID" value="AET4Gv20276900"/>
</dbReference>
<evidence type="ECO:0000256" key="3">
    <source>
        <dbReference type="ARBA" id="ARBA00004906"/>
    </source>
</evidence>
<dbReference type="Proteomes" id="UP000015105">
    <property type="component" value="Chromosome 4D"/>
</dbReference>
<protein>
    <recommendedName>
        <fullName evidence="4">RING-type E3 ubiquitin transferase</fullName>
        <ecNumber evidence="4">2.3.2.27</ecNumber>
    </recommendedName>
</protein>
<dbReference type="Gene3D" id="3.30.40.10">
    <property type="entry name" value="Zinc/RING finger domain, C3HC4 (zinc finger)"/>
    <property type="match status" value="1"/>
</dbReference>
<reference evidence="17" key="2">
    <citation type="journal article" date="2017" name="Nat. Plants">
        <title>The Aegilops tauschii genome reveals multiple impacts of transposons.</title>
        <authorList>
            <person name="Zhao G."/>
            <person name="Zou C."/>
            <person name="Li K."/>
            <person name="Wang K."/>
            <person name="Li T."/>
            <person name="Gao L."/>
            <person name="Zhang X."/>
            <person name="Wang H."/>
            <person name="Yang Z."/>
            <person name="Liu X."/>
            <person name="Jiang W."/>
            <person name="Mao L."/>
            <person name="Kong X."/>
            <person name="Jiao Y."/>
            <person name="Jia J."/>
        </authorList>
    </citation>
    <scope>NUCLEOTIDE SEQUENCE [LARGE SCALE GENOMIC DNA]</scope>
    <source>
        <strain evidence="17">cv. AL8/78</strain>
    </source>
</reference>
<dbReference type="PANTHER" id="PTHR47035">
    <property type="entry name" value="OS11G0150450 PROTEIN"/>
    <property type="match status" value="1"/>
</dbReference>
<dbReference type="FunFam" id="3.30.40.10:FF:000187">
    <property type="entry name" value="E3 ubiquitin-protein ligase ATL6"/>
    <property type="match status" value="1"/>
</dbReference>
<dbReference type="Pfam" id="PF13639">
    <property type="entry name" value="zf-RING_2"/>
    <property type="match status" value="1"/>
</dbReference>
<dbReference type="SUPFAM" id="SSF57850">
    <property type="entry name" value="RING/U-box"/>
    <property type="match status" value="1"/>
</dbReference>
<dbReference type="InterPro" id="IPR053070">
    <property type="entry name" value="RING-type_E3_ubiquitin-ligase"/>
</dbReference>
<dbReference type="GO" id="GO:0061630">
    <property type="term" value="F:ubiquitin protein ligase activity"/>
    <property type="evidence" value="ECO:0007669"/>
    <property type="project" value="UniProtKB-EC"/>
</dbReference>
<keyword evidence="17" id="KW-1185">Reference proteome</keyword>
<keyword evidence="12 14" id="KW-0472">Membrane</keyword>
<accession>A0A453HRI9</accession>
<evidence type="ECO:0000256" key="4">
    <source>
        <dbReference type="ARBA" id="ARBA00012483"/>
    </source>
</evidence>
<evidence type="ECO:0000256" key="6">
    <source>
        <dbReference type="ARBA" id="ARBA00022692"/>
    </source>
</evidence>
<dbReference type="PANTHER" id="PTHR47035:SF3">
    <property type="entry name" value="OS11G0150450 PROTEIN"/>
    <property type="match status" value="1"/>
</dbReference>
<dbReference type="GO" id="GO:0016020">
    <property type="term" value="C:membrane"/>
    <property type="evidence" value="ECO:0007669"/>
    <property type="project" value="UniProtKB-SubCell"/>
</dbReference>
<dbReference type="CDD" id="cd16461">
    <property type="entry name" value="RING-H2_EL5-like"/>
    <property type="match status" value="1"/>
</dbReference>
<reference evidence="16" key="4">
    <citation type="submission" date="2019-03" db="UniProtKB">
        <authorList>
            <consortium name="EnsemblPlants"/>
        </authorList>
    </citation>
    <scope>IDENTIFICATION</scope>
</reference>
<evidence type="ECO:0000256" key="2">
    <source>
        <dbReference type="ARBA" id="ARBA00004167"/>
    </source>
</evidence>
<reference evidence="17" key="1">
    <citation type="journal article" date="2014" name="Science">
        <title>Ancient hybridizations among the ancestral genomes of bread wheat.</title>
        <authorList>
            <consortium name="International Wheat Genome Sequencing Consortium,"/>
            <person name="Marcussen T."/>
            <person name="Sandve S.R."/>
            <person name="Heier L."/>
            <person name="Spannagl M."/>
            <person name="Pfeifer M."/>
            <person name="Jakobsen K.S."/>
            <person name="Wulff B.B."/>
            <person name="Steuernagel B."/>
            <person name="Mayer K.F."/>
            <person name="Olsen O.A."/>
        </authorList>
    </citation>
    <scope>NUCLEOTIDE SEQUENCE [LARGE SCALE GENOMIC DNA]</scope>
    <source>
        <strain evidence="17">cv. AL8/78</strain>
    </source>
</reference>
<keyword evidence="9" id="KW-0833">Ubl conjugation pathway</keyword>
<evidence type="ECO:0000256" key="5">
    <source>
        <dbReference type="ARBA" id="ARBA00022679"/>
    </source>
</evidence>
<keyword evidence="10" id="KW-0862">Zinc</keyword>
<comment type="pathway">
    <text evidence="3">Protein modification; protein ubiquitination.</text>
</comment>
<keyword evidence="7" id="KW-0479">Metal-binding</keyword>
<evidence type="ECO:0000313" key="16">
    <source>
        <dbReference type="EnsemblPlants" id="AET4Gv20276900.1"/>
    </source>
</evidence>
<evidence type="ECO:0000256" key="11">
    <source>
        <dbReference type="ARBA" id="ARBA00022989"/>
    </source>
</evidence>
<dbReference type="GO" id="GO:0008270">
    <property type="term" value="F:zinc ion binding"/>
    <property type="evidence" value="ECO:0007669"/>
    <property type="project" value="UniProtKB-KW"/>
</dbReference>
<reference evidence="16" key="5">
    <citation type="journal article" date="2021" name="G3 (Bethesda)">
        <title>Aegilops tauschii genome assembly Aet v5.0 features greater sequence contiguity and improved annotation.</title>
        <authorList>
            <person name="Wang L."/>
            <person name="Zhu T."/>
            <person name="Rodriguez J.C."/>
            <person name="Deal K.R."/>
            <person name="Dubcovsky J."/>
            <person name="McGuire P.E."/>
            <person name="Lux T."/>
            <person name="Spannagl M."/>
            <person name="Mayer K.F.X."/>
            <person name="Baldrich P."/>
            <person name="Meyers B.C."/>
            <person name="Huo N."/>
            <person name="Gu Y.Q."/>
            <person name="Zhou H."/>
            <person name="Devos K.M."/>
            <person name="Bennetzen J.L."/>
            <person name="Unver T."/>
            <person name="Budak H."/>
            <person name="Gulick P.J."/>
            <person name="Galiba G."/>
            <person name="Kalapos B."/>
            <person name="Nelson D.R."/>
            <person name="Li P."/>
            <person name="You F.M."/>
            <person name="Luo M.C."/>
            <person name="Dvorak J."/>
        </authorList>
    </citation>
    <scope>NUCLEOTIDE SEQUENCE [LARGE SCALE GENOMIC DNA]</scope>
    <source>
        <strain evidence="16">cv. AL8/78</strain>
    </source>
</reference>
<evidence type="ECO:0000256" key="13">
    <source>
        <dbReference type="PROSITE-ProRule" id="PRU00175"/>
    </source>
</evidence>
<dbReference type="STRING" id="200361.A0A453HRI9"/>
<dbReference type="InterPro" id="IPR001841">
    <property type="entry name" value="Znf_RING"/>
</dbReference>
<evidence type="ECO:0000313" key="17">
    <source>
        <dbReference type="Proteomes" id="UP000015105"/>
    </source>
</evidence>
<evidence type="ECO:0000256" key="14">
    <source>
        <dbReference type="SAM" id="Phobius"/>
    </source>
</evidence>
<feature type="domain" description="RING-type" evidence="15">
    <location>
        <begin position="112"/>
        <end position="154"/>
    </location>
</feature>
<evidence type="ECO:0000256" key="1">
    <source>
        <dbReference type="ARBA" id="ARBA00000900"/>
    </source>
</evidence>
<evidence type="ECO:0000259" key="15">
    <source>
        <dbReference type="PROSITE" id="PS50089"/>
    </source>
</evidence>
<dbReference type="InterPro" id="IPR013083">
    <property type="entry name" value="Znf_RING/FYVE/PHD"/>
</dbReference>
<evidence type="ECO:0000256" key="8">
    <source>
        <dbReference type="ARBA" id="ARBA00022771"/>
    </source>
</evidence>
<evidence type="ECO:0000256" key="7">
    <source>
        <dbReference type="ARBA" id="ARBA00022723"/>
    </source>
</evidence>
<evidence type="ECO:0000256" key="12">
    <source>
        <dbReference type="ARBA" id="ARBA00023136"/>
    </source>
</evidence>
<reference evidence="16" key="3">
    <citation type="journal article" date="2017" name="Nature">
        <title>Genome sequence of the progenitor of the wheat D genome Aegilops tauschii.</title>
        <authorList>
            <person name="Luo M.C."/>
            <person name="Gu Y.Q."/>
            <person name="Puiu D."/>
            <person name="Wang H."/>
            <person name="Twardziok S.O."/>
            <person name="Deal K.R."/>
            <person name="Huo N."/>
            <person name="Zhu T."/>
            <person name="Wang L."/>
            <person name="Wang Y."/>
            <person name="McGuire P.E."/>
            <person name="Liu S."/>
            <person name="Long H."/>
            <person name="Ramasamy R.K."/>
            <person name="Rodriguez J.C."/>
            <person name="Van S.L."/>
            <person name="Yuan L."/>
            <person name="Wang Z."/>
            <person name="Xia Z."/>
            <person name="Xiao L."/>
            <person name="Anderson O.D."/>
            <person name="Ouyang S."/>
            <person name="Liang Y."/>
            <person name="Zimin A.V."/>
            <person name="Pertea G."/>
            <person name="Qi P."/>
            <person name="Bennetzen J.L."/>
            <person name="Dai X."/>
            <person name="Dawson M.W."/>
            <person name="Muller H.G."/>
            <person name="Kugler K."/>
            <person name="Rivarola-Duarte L."/>
            <person name="Spannagl M."/>
            <person name="Mayer K.F.X."/>
            <person name="Lu F.H."/>
            <person name="Bevan M.W."/>
            <person name="Leroy P."/>
            <person name="Li P."/>
            <person name="You F.M."/>
            <person name="Sun Q."/>
            <person name="Liu Z."/>
            <person name="Lyons E."/>
            <person name="Wicker T."/>
            <person name="Salzberg S.L."/>
            <person name="Devos K.M."/>
            <person name="Dvorak J."/>
        </authorList>
    </citation>
    <scope>NUCLEOTIDE SEQUENCE [LARGE SCALE GENOMIC DNA]</scope>
    <source>
        <strain evidence="16">cv. AL8/78</strain>
    </source>
</reference>
<keyword evidence="6 14" id="KW-0812">Transmembrane</keyword>
<dbReference type="SMART" id="SM00184">
    <property type="entry name" value="RING"/>
    <property type="match status" value="1"/>
</dbReference>
<dbReference type="AlphaFoldDB" id="A0A453HRI9"/>
<name>A0A453HRI9_AEGTS</name>
<dbReference type="Gramene" id="AET4Gv20276900.1">
    <property type="protein sequence ID" value="AET4Gv20276900.1"/>
    <property type="gene ID" value="AET4Gv20276900"/>
</dbReference>
<keyword evidence="11 14" id="KW-1133">Transmembrane helix</keyword>
<dbReference type="PROSITE" id="PS50089">
    <property type="entry name" value="ZF_RING_2"/>
    <property type="match status" value="1"/>
</dbReference>
<sequence>GADGAAPMVPASTVLTLLGFCASVLFIVFVCSRLVCALTRRVRRGRRPSPPLPRFPSVGVRTGHFFNAQFDRQGHAAGGGGVDPAAVAAFPTRAFSAAGCPRGEAADASSMCVVCLAEYEDDDVLRVLPYCGHDFHVACIDIWLKQHSTCPVCRVSLRNDPGRKHAVPPLPSAVIVIPPCSPEVSRSDPCRCLFSGRGHSPTTSSQVLTNEPGQANQIQVVCHPLEDQGNNATPSEVGFPGENNNQTVKLNIESPRFVGMLP</sequence>
<dbReference type="EC" id="2.3.2.27" evidence="4"/>
<comment type="catalytic activity">
    <reaction evidence="1">
        <text>S-ubiquitinyl-[E2 ubiquitin-conjugating enzyme]-L-cysteine + [acceptor protein]-L-lysine = [E2 ubiquitin-conjugating enzyme]-L-cysteine + N(6)-ubiquitinyl-[acceptor protein]-L-lysine.</text>
        <dbReference type="EC" id="2.3.2.27"/>
    </reaction>
</comment>
<proteinExistence type="predicted"/>
<feature type="transmembrane region" description="Helical" evidence="14">
    <location>
        <begin position="17"/>
        <end position="38"/>
    </location>
</feature>
<keyword evidence="5" id="KW-0808">Transferase</keyword>
<comment type="subcellular location">
    <subcellularLocation>
        <location evidence="2">Membrane</location>
        <topology evidence="2">Single-pass membrane protein</topology>
    </subcellularLocation>
</comment>
<evidence type="ECO:0000256" key="9">
    <source>
        <dbReference type="ARBA" id="ARBA00022786"/>
    </source>
</evidence>
<keyword evidence="8 13" id="KW-0863">Zinc-finger</keyword>